<comment type="caution">
    <text evidence="1">The sequence shown here is derived from an EMBL/GenBank/DDBJ whole genome shotgun (WGS) entry which is preliminary data.</text>
</comment>
<dbReference type="RefSeq" id="WP_104070090.1">
    <property type="nucleotide sequence ID" value="NZ_PRDS01000003.1"/>
</dbReference>
<evidence type="ECO:0000313" key="1">
    <source>
        <dbReference type="EMBL" id="PPB81247.1"/>
    </source>
</evidence>
<dbReference type="SUPFAM" id="SSF52540">
    <property type="entry name" value="P-loop containing nucleoside triphosphate hydrolases"/>
    <property type="match status" value="1"/>
</dbReference>
<organism evidence="1 2">
    <name type="scientific">Albidovulum inexpectatum</name>
    <dbReference type="NCBI Taxonomy" id="196587"/>
    <lineage>
        <taxon>Bacteria</taxon>
        <taxon>Pseudomonadati</taxon>
        <taxon>Pseudomonadota</taxon>
        <taxon>Alphaproteobacteria</taxon>
        <taxon>Rhodobacterales</taxon>
        <taxon>Paracoccaceae</taxon>
        <taxon>Albidovulum</taxon>
    </lineage>
</organism>
<dbReference type="Gene3D" id="3.40.50.300">
    <property type="entry name" value="P-loop containing nucleotide triphosphate hydrolases"/>
    <property type="match status" value="1"/>
</dbReference>
<dbReference type="EMBL" id="PRDS01000003">
    <property type="protein sequence ID" value="PPB81247.1"/>
    <property type="molecule type" value="Genomic_DNA"/>
</dbReference>
<reference evidence="1 2" key="1">
    <citation type="submission" date="2018-01" db="EMBL/GenBank/DDBJ databases">
        <title>Genomic Encyclopedia of Archaeal and Bacterial Type Strains, Phase II (KMG-II): from individual species to whole genera.</title>
        <authorList>
            <person name="Goeker M."/>
        </authorList>
    </citation>
    <scope>NUCLEOTIDE SEQUENCE [LARGE SCALE GENOMIC DNA]</scope>
    <source>
        <strain evidence="1 2">DSM 12048</strain>
    </source>
</reference>
<evidence type="ECO:0008006" key="3">
    <source>
        <dbReference type="Google" id="ProtNLM"/>
    </source>
</evidence>
<accession>A0A2S5JI97</accession>
<dbReference type="InterPro" id="IPR027417">
    <property type="entry name" value="P-loop_NTPase"/>
</dbReference>
<sequence>MLVFWKQRLVYLATPKTGSTAIESALEPLASVVIQRPPELKHTSAYRYWRYLAPYLQKAADEDFMVVAVMREPLDWLGSWYRYRQRKEELRPDRSTAHLSFDEFVQAYLSDPQPEFARVGSQARFLVPDQGPGVDRIFRYDDMGKFVEFLEDRLDCEITLPRLNVSPEGALDLSAETEARLREVCHRDFALYEALKAQELA</sequence>
<keyword evidence="2" id="KW-1185">Reference proteome</keyword>
<proteinExistence type="predicted"/>
<dbReference type="Proteomes" id="UP000239736">
    <property type="component" value="Unassembled WGS sequence"/>
</dbReference>
<evidence type="ECO:0000313" key="2">
    <source>
        <dbReference type="Proteomes" id="UP000239736"/>
    </source>
</evidence>
<dbReference type="AlphaFoldDB" id="A0A2S5JI97"/>
<dbReference type="OrthoDB" id="7687351at2"/>
<name>A0A2S5JI97_9RHOB</name>
<protein>
    <recommendedName>
        <fullName evidence="3">Sulfotransferase family protein</fullName>
    </recommendedName>
</protein>
<gene>
    <name evidence="1" type="ORF">LV82_01293</name>
</gene>